<dbReference type="Proteomes" id="UP000621436">
    <property type="component" value="Unassembled WGS sequence"/>
</dbReference>
<dbReference type="EMBL" id="JADPIE010000005">
    <property type="protein sequence ID" value="MBF8437475.1"/>
    <property type="molecule type" value="Genomic_DNA"/>
</dbReference>
<dbReference type="AlphaFoldDB" id="A0A931AVE0"/>
<dbReference type="InterPro" id="IPR003251">
    <property type="entry name" value="Rr_diiron-bd_dom"/>
</dbReference>
<accession>A0A931AVE0</accession>
<dbReference type="Pfam" id="PF21349">
    <property type="entry name" value="RUBY_RBDX"/>
    <property type="match status" value="1"/>
</dbReference>
<dbReference type="Gene3D" id="2.20.28.10">
    <property type="match status" value="1"/>
</dbReference>
<evidence type="ECO:0000256" key="3">
    <source>
        <dbReference type="ARBA" id="ARBA00022982"/>
    </source>
</evidence>
<keyword evidence="2" id="KW-0813">Transport</keyword>
<dbReference type="GO" id="GO:0016491">
    <property type="term" value="F:oxidoreductase activity"/>
    <property type="evidence" value="ECO:0007669"/>
    <property type="project" value="InterPro"/>
</dbReference>
<sequence length="184" mass="20407">MVENDMTAENLRSAYGGESQAYQRYMVWGEKAEEDGFPNVGVLFEAIAYAEQVHAANHFKALENVKGDHLVASGAVFGYGDTVENLEGAIAGEDHEIEQMYPAYSIVAKNQKENDAIKTFHYALEAEKAHSKLFNEAKDSVEEGNDIELEEVNVCSVCGYTIKDEMPDYCPICGEPDEVFETFA</sequence>
<dbReference type="SUPFAM" id="SSF57802">
    <property type="entry name" value="Rubredoxin-like"/>
    <property type="match status" value="1"/>
</dbReference>
<dbReference type="SUPFAM" id="SSF47240">
    <property type="entry name" value="Ferritin-like"/>
    <property type="match status" value="1"/>
</dbReference>
<keyword evidence="3" id="KW-0249">Electron transport</keyword>
<dbReference type="RefSeq" id="WP_270454455.1">
    <property type="nucleotide sequence ID" value="NZ_JADPIE010000005.1"/>
</dbReference>
<dbReference type="GO" id="GO:0005506">
    <property type="term" value="F:iron ion binding"/>
    <property type="evidence" value="ECO:0007669"/>
    <property type="project" value="InterPro"/>
</dbReference>
<gene>
    <name evidence="6" type="ORF">I0Q91_10310</name>
</gene>
<dbReference type="PROSITE" id="PS50905">
    <property type="entry name" value="FERRITIN_LIKE"/>
    <property type="match status" value="1"/>
</dbReference>
<dbReference type="InterPro" id="IPR009040">
    <property type="entry name" value="Ferritin-like_diiron"/>
</dbReference>
<protein>
    <submittedName>
        <fullName evidence="6">Rubrerythrin family protein</fullName>
    </submittedName>
</protein>
<dbReference type="InterPro" id="IPR052753">
    <property type="entry name" value="Rbr2/Nigerythrin"/>
</dbReference>
<keyword evidence="7" id="KW-1185">Reference proteome</keyword>
<dbReference type="InterPro" id="IPR024934">
    <property type="entry name" value="Rubredoxin-like_dom"/>
</dbReference>
<feature type="domain" description="Rubredoxin-like" evidence="4">
    <location>
        <begin position="150"/>
        <end position="183"/>
    </location>
</feature>
<dbReference type="PANTHER" id="PTHR33746">
    <property type="entry name" value="RUBRERYTHRIN"/>
    <property type="match status" value="1"/>
</dbReference>
<dbReference type="CDD" id="cd01041">
    <property type="entry name" value="Rubrerythrin"/>
    <property type="match status" value="1"/>
</dbReference>
<dbReference type="InterPro" id="IPR048574">
    <property type="entry name" value="RUBY_RBDX"/>
</dbReference>
<evidence type="ECO:0000259" key="5">
    <source>
        <dbReference type="PROSITE" id="PS50905"/>
    </source>
</evidence>
<evidence type="ECO:0000313" key="7">
    <source>
        <dbReference type="Proteomes" id="UP000621436"/>
    </source>
</evidence>
<evidence type="ECO:0000313" key="6">
    <source>
        <dbReference type="EMBL" id="MBF8437475.1"/>
    </source>
</evidence>
<evidence type="ECO:0000256" key="1">
    <source>
        <dbReference type="ARBA" id="ARBA00001965"/>
    </source>
</evidence>
<dbReference type="InterPro" id="IPR012347">
    <property type="entry name" value="Ferritin-like"/>
</dbReference>
<name>A0A931AVE0_9FIRM</name>
<comment type="cofactor">
    <cofactor evidence="1">
        <name>Fe(3+)</name>
        <dbReference type="ChEBI" id="CHEBI:29034"/>
    </cofactor>
</comment>
<dbReference type="InterPro" id="IPR009078">
    <property type="entry name" value="Ferritin-like_SF"/>
</dbReference>
<comment type="caution">
    <text evidence="6">The sequence shown here is derived from an EMBL/GenBank/DDBJ whole genome shotgun (WGS) entry which is preliminary data.</text>
</comment>
<evidence type="ECO:0000256" key="2">
    <source>
        <dbReference type="ARBA" id="ARBA00022448"/>
    </source>
</evidence>
<organism evidence="6 7">
    <name type="scientific">Halonatronomonas betaini</name>
    <dbReference type="NCBI Taxonomy" id="2778430"/>
    <lineage>
        <taxon>Bacteria</taxon>
        <taxon>Bacillati</taxon>
        <taxon>Bacillota</taxon>
        <taxon>Clostridia</taxon>
        <taxon>Halanaerobiales</taxon>
        <taxon>Halarsenatibacteraceae</taxon>
        <taxon>Halonatronomonas</taxon>
    </lineage>
</organism>
<feature type="domain" description="Ferritin-like diiron" evidence="5">
    <location>
        <begin position="1"/>
        <end position="145"/>
    </location>
</feature>
<dbReference type="PANTHER" id="PTHR33746:SF4">
    <property type="entry name" value="RUBRERYTHRIN"/>
    <property type="match status" value="1"/>
</dbReference>
<evidence type="ECO:0000259" key="4">
    <source>
        <dbReference type="PROSITE" id="PS50903"/>
    </source>
</evidence>
<proteinExistence type="predicted"/>
<dbReference type="PROSITE" id="PS50903">
    <property type="entry name" value="RUBREDOXIN_LIKE"/>
    <property type="match status" value="1"/>
</dbReference>
<dbReference type="Gene3D" id="1.20.1260.10">
    <property type="match status" value="1"/>
</dbReference>
<reference evidence="6" key="1">
    <citation type="submission" date="2020-11" db="EMBL/GenBank/DDBJ databases">
        <title>Halonatronomonas betainensis gen. nov., sp. nov. a novel haloalkaliphilic representative of the family Halanaerobiacae capable of betaine degradation.</title>
        <authorList>
            <person name="Boltyanskaya Y."/>
            <person name="Kevbrin V."/>
            <person name="Detkova E."/>
            <person name="Grouzdev D.S."/>
            <person name="Koziaeva V."/>
            <person name="Zhilina T."/>
        </authorList>
    </citation>
    <scope>NUCLEOTIDE SEQUENCE</scope>
    <source>
        <strain evidence="6">Z-7014</strain>
    </source>
</reference>
<dbReference type="Pfam" id="PF02915">
    <property type="entry name" value="Rubrerythrin"/>
    <property type="match status" value="1"/>
</dbReference>